<organism evidence="2 3">
    <name type="scientific">Mycena alexandri</name>
    <dbReference type="NCBI Taxonomy" id="1745969"/>
    <lineage>
        <taxon>Eukaryota</taxon>
        <taxon>Fungi</taxon>
        <taxon>Dikarya</taxon>
        <taxon>Basidiomycota</taxon>
        <taxon>Agaricomycotina</taxon>
        <taxon>Agaricomycetes</taxon>
        <taxon>Agaricomycetidae</taxon>
        <taxon>Agaricales</taxon>
        <taxon>Marasmiineae</taxon>
        <taxon>Mycenaceae</taxon>
        <taxon>Mycena</taxon>
    </lineage>
</organism>
<evidence type="ECO:0000256" key="1">
    <source>
        <dbReference type="SAM" id="MobiDB-lite"/>
    </source>
</evidence>
<gene>
    <name evidence="2" type="ORF">C8F04DRAFT_1230317</name>
</gene>
<evidence type="ECO:0000313" key="2">
    <source>
        <dbReference type="EMBL" id="KAJ7041544.1"/>
    </source>
</evidence>
<feature type="region of interest" description="Disordered" evidence="1">
    <location>
        <begin position="129"/>
        <end position="150"/>
    </location>
</feature>
<keyword evidence="3" id="KW-1185">Reference proteome</keyword>
<proteinExistence type="predicted"/>
<reference evidence="2" key="1">
    <citation type="submission" date="2023-03" db="EMBL/GenBank/DDBJ databases">
        <title>Massive genome expansion in bonnet fungi (Mycena s.s.) driven by repeated elements and novel gene families across ecological guilds.</title>
        <authorList>
            <consortium name="Lawrence Berkeley National Laboratory"/>
            <person name="Harder C.B."/>
            <person name="Miyauchi S."/>
            <person name="Viragh M."/>
            <person name="Kuo A."/>
            <person name="Thoen E."/>
            <person name="Andreopoulos B."/>
            <person name="Lu D."/>
            <person name="Skrede I."/>
            <person name="Drula E."/>
            <person name="Henrissat B."/>
            <person name="Morin E."/>
            <person name="Kohler A."/>
            <person name="Barry K."/>
            <person name="LaButti K."/>
            <person name="Morin E."/>
            <person name="Salamov A."/>
            <person name="Lipzen A."/>
            <person name="Mereny Z."/>
            <person name="Hegedus B."/>
            <person name="Baldrian P."/>
            <person name="Stursova M."/>
            <person name="Weitz H."/>
            <person name="Taylor A."/>
            <person name="Grigoriev I.V."/>
            <person name="Nagy L.G."/>
            <person name="Martin F."/>
            <person name="Kauserud H."/>
        </authorList>
    </citation>
    <scope>NUCLEOTIDE SEQUENCE</scope>
    <source>
        <strain evidence="2">CBHHK200</strain>
    </source>
</reference>
<evidence type="ECO:0000313" key="3">
    <source>
        <dbReference type="Proteomes" id="UP001218188"/>
    </source>
</evidence>
<dbReference type="EMBL" id="JARJCM010000016">
    <property type="protein sequence ID" value="KAJ7041544.1"/>
    <property type="molecule type" value="Genomic_DNA"/>
</dbReference>
<comment type="caution">
    <text evidence="2">The sequence shown here is derived from an EMBL/GenBank/DDBJ whole genome shotgun (WGS) entry which is preliminary data.</text>
</comment>
<accession>A0AAD6XDR7</accession>
<name>A0AAD6XDR7_9AGAR</name>
<dbReference type="Proteomes" id="UP001218188">
    <property type="component" value="Unassembled WGS sequence"/>
</dbReference>
<feature type="compositionally biased region" description="Low complexity" evidence="1">
    <location>
        <begin position="129"/>
        <end position="141"/>
    </location>
</feature>
<dbReference type="AlphaFoldDB" id="A0AAD6XDR7"/>
<protein>
    <submittedName>
        <fullName evidence="2">Uncharacterized protein</fullName>
    </submittedName>
</protein>
<sequence>MLVPHRTLRPDLEREGLRLLVPSMDPRWIWLLPGQTAHQKYVCCRFPQDLIQRKGAQAGFERVVGLGGTSAHSAHALVPYLFSFQRYRAGNAFIYTKFTNGLSGIRCGQLARAPITPADVQGMTGVIRSQQSSDSSVGSRQWESAAEHGARGEAKLAERQVMHLPLVHFAAPGNPPLVDAGVLPANSIQTTLVRWLSLGFVGWARPGHGFLIRVTATGYGSPATFTRAGTGRGRKFLVTHGSSAVTTSIRLGGNSAAESATDGINGAD</sequence>